<evidence type="ECO:0000313" key="2">
    <source>
        <dbReference type="Proteomes" id="UP000237481"/>
    </source>
</evidence>
<accession>A0A2S4KRG6</accession>
<evidence type="ECO:0000313" key="1">
    <source>
        <dbReference type="EMBL" id="POR32783.1"/>
    </source>
</evidence>
<name>A0A2S4KRG6_9HYPO</name>
<organism evidence="1 2">
    <name type="scientific">Tolypocladium paradoxum</name>
    <dbReference type="NCBI Taxonomy" id="94208"/>
    <lineage>
        <taxon>Eukaryota</taxon>
        <taxon>Fungi</taxon>
        <taxon>Dikarya</taxon>
        <taxon>Ascomycota</taxon>
        <taxon>Pezizomycotina</taxon>
        <taxon>Sordariomycetes</taxon>
        <taxon>Hypocreomycetidae</taxon>
        <taxon>Hypocreales</taxon>
        <taxon>Ophiocordycipitaceae</taxon>
        <taxon>Tolypocladium</taxon>
    </lineage>
</organism>
<sequence length="118" mass="12228">MRFSTALAVAAAAVANAQRPSDTPICDYYTKALLKENTAKNQATLLTLLVNTVVIGNYTMPNMKAVPGILAPGEVNGVKVDLAPYFSGMLASTNVGGKAQAVNFLDGGGAECETCDVM</sequence>
<reference evidence="1 2" key="1">
    <citation type="submission" date="2018-01" db="EMBL/GenBank/DDBJ databases">
        <title>Harnessing the power of phylogenomics to disentangle the directionality and signatures of interkingdom host jumping in the parasitic fungal genus Tolypocladium.</title>
        <authorList>
            <person name="Quandt C.A."/>
            <person name="Patterson W."/>
            <person name="Spatafora J.W."/>
        </authorList>
    </citation>
    <scope>NUCLEOTIDE SEQUENCE [LARGE SCALE GENOMIC DNA]</scope>
    <source>
        <strain evidence="1 2">NRBC 100945</strain>
    </source>
</reference>
<dbReference type="AlphaFoldDB" id="A0A2S4KRG6"/>
<dbReference type="STRING" id="94208.A0A2S4KRG6"/>
<dbReference type="Proteomes" id="UP000237481">
    <property type="component" value="Unassembled WGS sequence"/>
</dbReference>
<gene>
    <name evidence="1" type="ORF">TPAR_07019</name>
</gene>
<dbReference type="OrthoDB" id="4924265at2759"/>
<protein>
    <submittedName>
        <fullName evidence="1">Uncharacterized protein</fullName>
    </submittedName>
</protein>
<dbReference type="EMBL" id="PKSG01000798">
    <property type="protein sequence ID" value="POR32783.1"/>
    <property type="molecule type" value="Genomic_DNA"/>
</dbReference>
<keyword evidence="2" id="KW-1185">Reference proteome</keyword>
<comment type="caution">
    <text evidence="1">The sequence shown here is derived from an EMBL/GenBank/DDBJ whole genome shotgun (WGS) entry which is preliminary data.</text>
</comment>
<proteinExistence type="predicted"/>